<keyword evidence="1" id="KW-0812">Transmembrane</keyword>
<dbReference type="AlphaFoldDB" id="W7X9M8"/>
<gene>
    <name evidence="2" type="ORF">TTHERM_000263289</name>
</gene>
<dbReference type="Proteomes" id="UP000009168">
    <property type="component" value="Unassembled WGS sequence"/>
</dbReference>
<protein>
    <submittedName>
        <fullName evidence="2">YLP motif protein</fullName>
    </submittedName>
</protein>
<name>W7X9M8_TETTS</name>
<dbReference type="OrthoDB" id="431454at2759"/>
<keyword evidence="1" id="KW-0472">Membrane</keyword>
<dbReference type="InParanoid" id="W7X9M8"/>
<dbReference type="SUPFAM" id="SSF48452">
    <property type="entry name" value="TPR-like"/>
    <property type="match status" value="1"/>
</dbReference>
<sequence length="1243" mass="145732">MFKKNPILTSSWHQINKTYLYQLNQIELSQIQLLTKVDFFQKSFKYDNLNEVTRWMKTDNTLNNLAYDGIAYMPGTNKTYSIYQPPDDCPYKGTYNFDPRCRYYYQPTLGNVSIVVYPPTMNIGPGGTYYGSMFCQRRINLGSQKQNDIFSVLCIGLNLGIIPSYFQNFGHNSKYQMLVDPQSLTVLYNSQVQLQQQVTVMQTETDYLQDQSQANIFIQNLTQNSNFVILNTSSYKLTYFLDNSQETFQYNRNGTDCLVILNIISIVDKVPKVDRNRPNNPAPKFQLKKVFLFLDVLTKENLQIYATNLQNTIYFYNQIFAYTSYGLICIILIIQIYYSIVLGKYILNPIIHLTYILSKIRIQNLNSTTNFGQKEKIAEILQKNYVNSSQIVFNDIRTDQTNQILIDEQFDADFEGLCHSRDTQDLLNSFQDMFKVLRFTTQNFYKEDASLQLLNLISQIQHFQRFGNHRALGVCYNNMGVIHYNCGRFQEASENFQQAVIYANYELNSYSHHHQGETVKITQNLKRLVSDLRSSIQNNTTLDYTEDNVRNLNISIYQKNQKSENQDNQQKSHQVELYWSLFNRKTNLIKAMYMFIQNSNNKLWDIIEDYAYENIIISQVYLPPSNKREIINYYTLSNVLQKQNLDNEAVQVLNRLSYFFAKIQEGKYGKQSQENQKQTDVDCTQSFNSNIDFEVANKRYSQMSSSNFNIYLMSACQKQFNQLKLYAICNDLVNEILFKDNDSFGLIQYSFDEQIFIQLIATIQILLSLLPKKQACCAQKLINDKIQLQQKNTLDYPKSININQQSYQNLNIQLKTGSILKSKNYQLNQKPDQELLNFRERISSYHLKQKLNSDRNTFLEQIELSQDSSQTSLESYTIPNQIELDQTKENIKQHNLKKILNQKFFQTFSNLNTAQIVKSNSKKYSSQFQSINSNISFKEDNMYQIYHNEFKEDSTSLNNFSNKNGLNTQNNSNYFFSNSIQLQKTNSENTQNLMNLENEDQQITSLDYLKNKKNSQSQYGTSLKSSHYKNIFESNDLAQKKLNMQNQISFLPNQIQLLNTANQHQQPLSDNTFQIDLSRFKRSLTSKQTNQLEYLQDDQNKSVQLNSYDYQLIDQKTSQDRKKHEIKKQQCKSSEYIFHQGLHACLKQFILNSDEKLNQYFQITKQNLMKELTQLLISIGCELLILVLNDTLSFDESSDLENVSIDGKQIISFFNTEEKILQYIYNSREHLNNYLKPMVIEHF</sequence>
<dbReference type="GeneID" id="24438084"/>
<reference evidence="3" key="1">
    <citation type="journal article" date="2006" name="PLoS Biol.">
        <title>Macronuclear genome sequence of the ciliate Tetrahymena thermophila, a model eukaryote.</title>
        <authorList>
            <person name="Eisen J.A."/>
            <person name="Coyne R.S."/>
            <person name="Wu M."/>
            <person name="Wu D."/>
            <person name="Thiagarajan M."/>
            <person name="Wortman J.R."/>
            <person name="Badger J.H."/>
            <person name="Ren Q."/>
            <person name="Amedeo P."/>
            <person name="Jones K.M."/>
            <person name="Tallon L.J."/>
            <person name="Delcher A.L."/>
            <person name="Salzberg S.L."/>
            <person name="Silva J.C."/>
            <person name="Haas B.J."/>
            <person name="Majoros W.H."/>
            <person name="Farzad M."/>
            <person name="Carlton J.M."/>
            <person name="Smith R.K. Jr."/>
            <person name="Garg J."/>
            <person name="Pearlman R.E."/>
            <person name="Karrer K.M."/>
            <person name="Sun L."/>
            <person name="Manning G."/>
            <person name="Elde N.C."/>
            <person name="Turkewitz A.P."/>
            <person name="Asai D.J."/>
            <person name="Wilkes D.E."/>
            <person name="Wang Y."/>
            <person name="Cai H."/>
            <person name="Collins K."/>
            <person name="Stewart B.A."/>
            <person name="Lee S.R."/>
            <person name="Wilamowska K."/>
            <person name="Weinberg Z."/>
            <person name="Ruzzo W.L."/>
            <person name="Wloga D."/>
            <person name="Gaertig J."/>
            <person name="Frankel J."/>
            <person name="Tsao C.-C."/>
            <person name="Gorovsky M.A."/>
            <person name="Keeling P.J."/>
            <person name="Waller R.F."/>
            <person name="Patron N.J."/>
            <person name="Cherry J.M."/>
            <person name="Stover N.A."/>
            <person name="Krieger C.J."/>
            <person name="del Toro C."/>
            <person name="Ryder H.F."/>
            <person name="Williamson S.C."/>
            <person name="Barbeau R.A."/>
            <person name="Hamilton E.P."/>
            <person name="Orias E."/>
        </authorList>
    </citation>
    <scope>NUCLEOTIDE SEQUENCE [LARGE SCALE GENOMIC DNA]</scope>
    <source>
        <strain evidence="3">SB210</strain>
    </source>
</reference>
<evidence type="ECO:0000313" key="3">
    <source>
        <dbReference type="Proteomes" id="UP000009168"/>
    </source>
</evidence>
<dbReference type="KEGG" id="tet:TTHERM_000263289"/>
<dbReference type="InterPro" id="IPR011990">
    <property type="entry name" value="TPR-like_helical_dom_sf"/>
</dbReference>
<proteinExistence type="predicted"/>
<dbReference type="EMBL" id="GG662830">
    <property type="protein sequence ID" value="EWS76110.1"/>
    <property type="molecule type" value="Genomic_DNA"/>
</dbReference>
<organism evidence="2 3">
    <name type="scientific">Tetrahymena thermophila (strain SB210)</name>
    <dbReference type="NCBI Taxonomy" id="312017"/>
    <lineage>
        <taxon>Eukaryota</taxon>
        <taxon>Sar</taxon>
        <taxon>Alveolata</taxon>
        <taxon>Ciliophora</taxon>
        <taxon>Intramacronucleata</taxon>
        <taxon>Oligohymenophorea</taxon>
        <taxon>Hymenostomatida</taxon>
        <taxon>Tetrahymenina</taxon>
        <taxon>Tetrahymenidae</taxon>
        <taxon>Tetrahymena</taxon>
    </lineage>
</organism>
<feature type="transmembrane region" description="Helical" evidence="1">
    <location>
        <begin position="319"/>
        <end position="338"/>
    </location>
</feature>
<accession>W7X9M8</accession>
<keyword evidence="3" id="KW-1185">Reference proteome</keyword>
<dbReference type="Gene3D" id="1.25.40.10">
    <property type="entry name" value="Tetratricopeptide repeat domain"/>
    <property type="match status" value="1"/>
</dbReference>
<dbReference type="RefSeq" id="XP_012651350.1">
    <property type="nucleotide sequence ID" value="XM_012795896.1"/>
</dbReference>
<evidence type="ECO:0000256" key="1">
    <source>
        <dbReference type="SAM" id="Phobius"/>
    </source>
</evidence>
<keyword evidence="1" id="KW-1133">Transmembrane helix</keyword>
<evidence type="ECO:0000313" key="2">
    <source>
        <dbReference type="EMBL" id="EWS76110.1"/>
    </source>
</evidence>